<comment type="caution">
    <text evidence="1">The sequence shown here is derived from an EMBL/GenBank/DDBJ whole genome shotgun (WGS) entry which is preliminary data.</text>
</comment>
<gene>
    <name evidence="1" type="ORF">FWK35_00004254</name>
</gene>
<dbReference type="AlphaFoldDB" id="A0A6G0ZNY2"/>
<name>A0A6G0ZNY2_APHCR</name>
<accession>A0A6G0ZNY2</accession>
<dbReference type="Proteomes" id="UP000478052">
    <property type="component" value="Unassembled WGS sequence"/>
</dbReference>
<evidence type="ECO:0000313" key="2">
    <source>
        <dbReference type="Proteomes" id="UP000478052"/>
    </source>
</evidence>
<evidence type="ECO:0000313" key="1">
    <source>
        <dbReference type="EMBL" id="KAF0772942.1"/>
    </source>
</evidence>
<dbReference type="OrthoDB" id="19944at2759"/>
<organism evidence="1 2">
    <name type="scientific">Aphis craccivora</name>
    <name type="common">Cowpea aphid</name>
    <dbReference type="NCBI Taxonomy" id="307492"/>
    <lineage>
        <taxon>Eukaryota</taxon>
        <taxon>Metazoa</taxon>
        <taxon>Ecdysozoa</taxon>
        <taxon>Arthropoda</taxon>
        <taxon>Hexapoda</taxon>
        <taxon>Insecta</taxon>
        <taxon>Pterygota</taxon>
        <taxon>Neoptera</taxon>
        <taxon>Paraneoptera</taxon>
        <taxon>Hemiptera</taxon>
        <taxon>Sternorrhyncha</taxon>
        <taxon>Aphidomorpha</taxon>
        <taxon>Aphidoidea</taxon>
        <taxon>Aphididae</taxon>
        <taxon>Aphidini</taxon>
        <taxon>Aphis</taxon>
        <taxon>Aphis</taxon>
    </lineage>
</organism>
<sequence>MKKFTFKGVLDGIRSSVAPQIKPDQDIVETLRPEYFQVAKRFPRGLASLALACHEGGGKREVIAWPQSPVTVAYLCNNNTAAAAAAFVGRGSGSTCATIWMSVKQTSAAAAAARRLQLVTRTSNNVLL</sequence>
<keyword evidence="2" id="KW-1185">Reference proteome</keyword>
<reference evidence="1 2" key="1">
    <citation type="submission" date="2019-08" db="EMBL/GenBank/DDBJ databases">
        <title>Whole genome of Aphis craccivora.</title>
        <authorList>
            <person name="Voronova N.V."/>
            <person name="Shulinski R.S."/>
            <person name="Bandarenka Y.V."/>
            <person name="Zhorov D.G."/>
            <person name="Warner D."/>
        </authorList>
    </citation>
    <scope>NUCLEOTIDE SEQUENCE [LARGE SCALE GENOMIC DNA]</scope>
    <source>
        <strain evidence="1">180601</strain>
        <tissue evidence="1">Whole Body</tissue>
    </source>
</reference>
<protein>
    <submittedName>
        <fullName evidence="1">Syntaxin-binding protein 5 isoform X3</fullName>
    </submittedName>
</protein>
<dbReference type="EMBL" id="VUJU01000116">
    <property type="protein sequence ID" value="KAF0772942.1"/>
    <property type="molecule type" value="Genomic_DNA"/>
</dbReference>
<proteinExistence type="predicted"/>